<dbReference type="GO" id="GO:0008270">
    <property type="term" value="F:zinc ion binding"/>
    <property type="evidence" value="ECO:0007669"/>
    <property type="project" value="UniProtKB-KW"/>
</dbReference>
<dbReference type="OMA" id="FYGDHAY"/>
<keyword evidence="5 9" id="KW-0863">Zinc-finger</keyword>
<evidence type="ECO:0000256" key="10">
    <source>
        <dbReference type="RuleBase" id="RU003653"/>
    </source>
</evidence>
<name>A5DM46_PICGU</name>
<dbReference type="VEuPathDB" id="FungiDB:PGUG_04347"/>
<dbReference type="MEROPS" id="M24.017"/>
<keyword evidence="2 8" id="KW-0963">Cytoplasm</keyword>
<feature type="binding site" evidence="8">
    <location>
        <position position="341"/>
    </location>
    <ligand>
        <name>Zn(2+)</name>
        <dbReference type="ChEBI" id="CHEBI:29105"/>
        <label>4</label>
        <note>catalytic</note>
    </ligand>
</feature>
<protein>
    <recommendedName>
        <fullName evidence="10">Methionine aminopeptidase</fullName>
        <ecNumber evidence="10">3.4.11.18</ecNumber>
    </recommendedName>
</protein>
<dbReference type="PROSITE" id="PS00680">
    <property type="entry name" value="MAP_1"/>
    <property type="match status" value="1"/>
</dbReference>
<dbReference type="EMBL" id="CH408159">
    <property type="protein sequence ID" value="EDK40249.1"/>
    <property type="molecule type" value="Genomic_DNA"/>
</dbReference>
<keyword evidence="13" id="KW-1185">Reference proteome</keyword>
<keyword evidence="4 8" id="KW-0479">Metal-binding</keyword>
<dbReference type="RefSeq" id="XP_001483618.1">
    <property type="nucleotide sequence ID" value="XM_001483568.1"/>
</dbReference>
<dbReference type="KEGG" id="pgu:PGUG_04347"/>
<dbReference type="OrthoDB" id="3209743at2759"/>
<evidence type="ECO:0000313" key="13">
    <source>
        <dbReference type="Proteomes" id="UP000001997"/>
    </source>
</evidence>
<dbReference type="GO" id="GO:0070006">
    <property type="term" value="F:metalloaminopeptidase activity"/>
    <property type="evidence" value="ECO:0007669"/>
    <property type="project" value="UniProtKB-UniRule"/>
</dbReference>
<dbReference type="GO" id="GO:0016485">
    <property type="term" value="P:protein processing"/>
    <property type="evidence" value="ECO:0007669"/>
    <property type="project" value="EnsemblFungi"/>
</dbReference>
<dbReference type="GO" id="GO:0004239">
    <property type="term" value="F:initiator methionyl aminopeptidase activity"/>
    <property type="evidence" value="ECO:0007669"/>
    <property type="project" value="UniProtKB-UniRule"/>
</dbReference>
<sequence>MAICTSPTCGKETDSALKCPVCLKDGIESVFCDQTCFRASWGTHKFVHKPEDGKTPYNPFPSYNFTGELRPAYPLSPRRPIPKHIKLPDHAQKGRPLGEIKNDRIGKITILSAKEIEKARKVGRMGREILDAVAAHVRPGITTDELDAIVHKETVKRNAYPSPLNYYNFPKSFCTSINEVVCHGIPDQTVLKDGDIINLDVSLYYLGFHADLNETYYVGDKAKSNPDLVRLVETTRECLDKAIEQVKPGLLFRDLGTVIEEHANKNNCSVLRTYCGHGVNQLFHCQPNIPHYAKNKAVGVAKPGMVFTIEPMINLGTHKDTLWPDNWTSVTQDGKCSAQFEHMLLVTEDGVEVLSARLENSPGGPIPRI</sequence>
<dbReference type="PRINTS" id="PR00599">
    <property type="entry name" value="MAPEPTIDASE"/>
</dbReference>
<evidence type="ECO:0000256" key="4">
    <source>
        <dbReference type="ARBA" id="ARBA00022723"/>
    </source>
</evidence>
<dbReference type="InParanoid" id="A5DM46"/>
<dbReference type="Gene3D" id="3.90.230.10">
    <property type="entry name" value="Creatinase/methionine aminopeptidase superfamily"/>
    <property type="match status" value="1"/>
</dbReference>
<comment type="function">
    <text evidence="8 10">Cotranslationally removes the N-terminal methionine from nascent proteins. The N-terminal methionine is often cleaved when the second residue in the primary sequence is small and uncharged (Met-Ala-, Cys, Gly, Pro, Ser, Thr, or Val).</text>
</comment>
<dbReference type="NCBIfam" id="TIGR00500">
    <property type="entry name" value="met_pdase_I"/>
    <property type="match status" value="1"/>
</dbReference>
<keyword evidence="6 8" id="KW-0378">Hydrolase</keyword>
<evidence type="ECO:0000313" key="12">
    <source>
        <dbReference type="EMBL" id="EDK40249.1"/>
    </source>
</evidence>
<evidence type="ECO:0000256" key="7">
    <source>
        <dbReference type="ARBA" id="ARBA00022833"/>
    </source>
</evidence>
<comment type="cofactor">
    <cofactor evidence="10">
        <name>Co(2+)</name>
        <dbReference type="ChEBI" id="CHEBI:48828"/>
    </cofactor>
    <cofactor evidence="10">
        <name>Zn(2+)</name>
        <dbReference type="ChEBI" id="CHEBI:29105"/>
    </cofactor>
    <cofactor evidence="10">
        <name>Mn(2+)</name>
        <dbReference type="ChEBI" id="CHEBI:29035"/>
    </cofactor>
    <cofactor evidence="10">
        <name>Fe(2+)</name>
        <dbReference type="ChEBI" id="CHEBI:29033"/>
    </cofactor>
    <text evidence="10">Binds 2 divalent metal cations per subunit. Has a high-affinity and a low affinity metal-binding site. The true nature of the physiological cofactor is under debate. The enzyme is active with cobalt, zinc, manganese or divalent iron ions.</text>
</comment>
<gene>
    <name evidence="12" type="ORF">PGUG_04347</name>
</gene>
<dbReference type="HOGENOM" id="CLU_015857_2_1_1"/>
<keyword evidence="1 8" id="KW-0031">Aminopeptidase</keyword>
<feature type="binding site" evidence="8">
    <location>
        <position position="200"/>
    </location>
    <ligand>
        <name>Zn(2+)</name>
        <dbReference type="ChEBI" id="CHEBI:29105"/>
        <label>3</label>
    </ligand>
</feature>
<evidence type="ECO:0000256" key="6">
    <source>
        <dbReference type="ARBA" id="ARBA00022801"/>
    </source>
</evidence>
<feature type="binding site" evidence="8">
    <location>
        <position position="183"/>
    </location>
    <ligand>
        <name>a protein</name>
        <dbReference type="ChEBI" id="CHEBI:16541"/>
    </ligand>
    <ligandPart>
        <name>N-terminal L-methionine residue</name>
        <dbReference type="ChEBI" id="CHEBI:64731"/>
    </ligandPart>
</feature>
<feature type="binding site" evidence="8">
    <location>
        <position position="341"/>
    </location>
    <ligand>
        <name>Zn(2+)</name>
        <dbReference type="ChEBI" id="CHEBI:29105"/>
        <label>3</label>
    </ligand>
</feature>
<dbReference type="InterPro" id="IPR001714">
    <property type="entry name" value="Pept_M24_MAP"/>
</dbReference>
<dbReference type="Proteomes" id="UP000001997">
    <property type="component" value="Unassembled WGS sequence"/>
</dbReference>
<dbReference type="GO" id="GO:0010629">
    <property type="term" value="P:negative regulation of gene expression"/>
    <property type="evidence" value="ECO:0007669"/>
    <property type="project" value="EnsemblFungi"/>
</dbReference>
<feature type="domain" description="C6H2-type" evidence="11">
    <location>
        <begin position="1"/>
        <end position="55"/>
    </location>
</feature>
<dbReference type="PANTHER" id="PTHR43330:SF7">
    <property type="entry name" value="METHIONINE AMINOPEPTIDASE 1"/>
    <property type="match status" value="1"/>
</dbReference>
<evidence type="ECO:0000256" key="8">
    <source>
        <dbReference type="HAMAP-Rule" id="MF_03174"/>
    </source>
</evidence>
<dbReference type="GO" id="GO:0022626">
    <property type="term" value="C:cytosolic ribosome"/>
    <property type="evidence" value="ECO:0007669"/>
    <property type="project" value="EnsemblFungi"/>
</dbReference>
<evidence type="ECO:0000256" key="3">
    <source>
        <dbReference type="ARBA" id="ARBA00022670"/>
    </source>
</evidence>
<feature type="binding site" evidence="8">
    <location>
        <position position="284"/>
    </location>
    <ligand>
        <name>a protein</name>
        <dbReference type="ChEBI" id="CHEBI:16541"/>
    </ligand>
    <ligandPart>
        <name>N-terminal L-methionine residue</name>
        <dbReference type="ChEBI" id="CHEBI:64731"/>
    </ligandPart>
</feature>
<feature type="binding site" evidence="8">
    <location>
        <position position="310"/>
    </location>
    <ligand>
        <name>Zn(2+)</name>
        <dbReference type="ChEBI" id="CHEBI:29105"/>
        <label>4</label>
        <note>catalytic</note>
    </ligand>
</feature>
<keyword evidence="3 8" id="KW-0645">Protease</keyword>
<dbReference type="InterPro" id="IPR031615">
    <property type="entry name" value="Zfn-C6H2"/>
</dbReference>
<dbReference type="PROSITE" id="PS52013">
    <property type="entry name" value="ZF_C6H2"/>
    <property type="match status" value="1"/>
</dbReference>
<dbReference type="FunCoup" id="A5DM46">
    <property type="interactions" value="860"/>
</dbReference>
<dbReference type="SUPFAM" id="SSF55920">
    <property type="entry name" value="Creatinase/aminopeptidase"/>
    <property type="match status" value="1"/>
</dbReference>
<feature type="binding site" evidence="8">
    <location>
        <position position="211"/>
    </location>
    <ligand>
        <name>Zn(2+)</name>
        <dbReference type="ChEBI" id="CHEBI:29105"/>
        <label>3</label>
    </ligand>
</feature>
<comment type="subunit">
    <text evidence="8">Associates with the 60S ribosomal subunit of the 80S translational complex.</text>
</comment>
<comment type="cofactor">
    <cofactor evidence="8">
        <name>Zn(2+)</name>
        <dbReference type="ChEBI" id="CHEBI:29105"/>
    </cofactor>
    <cofactor evidence="8">
        <name>Co(2+)</name>
        <dbReference type="ChEBI" id="CHEBI:48828"/>
    </cofactor>
    <cofactor evidence="8">
        <name>Mn(2+)</name>
        <dbReference type="ChEBI" id="CHEBI:29035"/>
    </cofactor>
    <cofactor evidence="8">
        <name>Fe(2+)</name>
        <dbReference type="ChEBI" id="CHEBI:29033"/>
    </cofactor>
    <text evidence="8">Binds 2 divalent metal cations per subunit. Has a high-affinity and a low affinity metal-binding site. The true nature of the physiological cofactor is under debate. The enzyme is active with zinc, cobalt, manganese or divalent iron ions. Has high activity with zinc; zinc cofactor is transferred into the active site region by the ZNG1 zinc chaperone.</text>
</comment>
<comment type="catalytic activity">
    <reaction evidence="8 10">
        <text>Release of N-terminal amino acids, preferentially methionine, from peptides and arylamides.</text>
        <dbReference type="EC" id="3.4.11.18"/>
    </reaction>
</comment>
<dbReference type="GO" id="GO:0003729">
    <property type="term" value="F:mRNA binding"/>
    <property type="evidence" value="ECO:0007669"/>
    <property type="project" value="EnsemblFungi"/>
</dbReference>
<evidence type="ECO:0000256" key="1">
    <source>
        <dbReference type="ARBA" id="ARBA00022438"/>
    </source>
</evidence>
<evidence type="ECO:0000256" key="5">
    <source>
        <dbReference type="ARBA" id="ARBA00022771"/>
    </source>
</evidence>
<reference evidence="12 13" key="1">
    <citation type="journal article" date="2009" name="Nature">
        <title>Evolution of pathogenicity and sexual reproduction in eight Candida genomes.</title>
        <authorList>
            <person name="Butler G."/>
            <person name="Rasmussen M.D."/>
            <person name="Lin M.F."/>
            <person name="Santos M.A."/>
            <person name="Sakthikumar S."/>
            <person name="Munro C.A."/>
            <person name="Rheinbay E."/>
            <person name="Grabherr M."/>
            <person name="Forche A."/>
            <person name="Reedy J.L."/>
            <person name="Agrafioti I."/>
            <person name="Arnaud M.B."/>
            <person name="Bates S."/>
            <person name="Brown A.J."/>
            <person name="Brunke S."/>
            <person name="Costanzo M.C."/>
            <person name="Fitzpatrick D.A."/>
            <person name="de Groot P.W."/>
            <person name="Harris D."/>
            <person name="Hoyer L.L."/>
            <person name="Hube B."/>
            <person name="Klis F.M."/>
            <person name="Kodira C."/>
            <person name="Lennard N."/>
            <person name="Logue M.E."/>
            <person name="Martin R."/>
            <person name="Neiman A.M."/>
            <person name="Nikolaou E."/>
            <person name="Quail M.A."/>
            <person name="Quinn J."/>
            <person name="Santos M.C."/>
            <person name="Schmitzberger F.F."/>
            <person name="Sherlock G."/>
            <person name="Shah P."/>
            <person name="Silverstein K.A."/>
            <person name="Skrzypek M.S."/>
            <person name="Soll D."/>
            <person name="Staggs R."/>
            <person name="Stansfield I."/>
            <person name="Stumpf M.P."/>
            <person name="Sudbery P.E."/>
            <person name="Srikantha T."/>
            <person name="Zeng Q."/>
            <person name="Berman J."/>
            <person name="Berriman M."/>
            <person name="Heitman J."/>
            <person name="Gow N.A."/>
            <person name="Lorenz M.C."/>
            <person name="Birren B.W."/>
            <person name="Kellis M."/>
            <person name="Cuomo C.A."/>
        </authorList>
    </citation>
    <scope>NUCLEOTIDE SEQUENCE [LARGE SCALE GENOMIC DNA]</scope>
    <source>
        <strain evidence="13">ATCC 6260 / CBS 566 / DSM 6381 / JCM 1539 / NBRC 10279 / NRRL Y-324</strain>
    </source>
</reference>
<dbReference type="Pfam" id="PF00557">
    <property type="entry name" value="Peptidase_M24"/>
    <property type="match status" value="1"/>
</dbReference>
<dbReference type="HAMAP" id="MF_01974">
    <property type="entry name" value="MetAP_1"/>
    <property type="match status" value="1"/>
</dbReference>
<dbReference type="STRING" id="294746.A5DM46"/>
<proteinExistence type="inferred from homology"/>
<comment type="similarity">
    <text evidence="8 9">Belongs to the peptidase M24A family. Methionine aminopeptidase type 1 subfamily.</text>
</comment>
<evidence type="ECO:0000259" key="11">
    <source>
        <dbReference type="PROSITE" id="PS52013"/>
    </source>
</evidence>
<feature type="binding site" evidence="8">
    <location>
        <position position="277"/>
    </location>
    <ligand>
        <name>Zn(2+)</name>
        <dbReference type="ChEBI" id="CHEBI:29105"/>
        <label>4</label>
        <note>catalytic</note>
    </ligand>
</feature>
<evidence type="ECO:0000256" key="9">
    <source>
        <dbReference type="PROSITE-ProRule" id="PRU01357"/>
    </source>
</evidence>
<dbReference type="AlphaFoldDB" id="A5DM46"/>
<dbReference type="InterPro" id="IPR000994">
    <property type="entry name" value="Pept_M24"/>
</dbReference>
<dbReference type="PANTHER" id="PTHR43330">
    <property type="entry name" value="METHIONINE AMINOPEPTIDASE"/>
    <property type="match status" value="1"/>
</dbReference>
<dbReference type="Pfam" id="PF15801">
    <property type="entry name" value="zf-C6H2"/>
    <property type="match status" value="1"/>
</dbReference>
<dbReference type="CDD" id="cd01086">
    <property type="entry name" value="MetAP1"/>
    <property type="match status" value="1"/>
</dbReference>
<keyword evidence="7" id="KW-0862">Zinc</keyword>
<comment type="subcellular location">
    <subcellularLocation>
        <location evidence="8">Cytoplasm</location>
    </subcellularLocation>
</comment>
<dbReference type="EC" id="3.4.11.18" evidence="10"/>
<organism evidence="12 13">
    <name type="scientific">Meyerozyma guilliermondii (strain ATCC 6260 / CBS 566 / DSM 6381 / JCM 1539 / NBRC 10279 / NRRL Y-324)</name>
    <name type="common">Yeast</name>
    <name type="synonym">Candida guilliermondii</name>
    <dbReference type="NCBI Taxonomy" id="294746"/>
    <lineage>
        <taxon>Eukaryota</taxon>
        <taxon>Fungi</taxon>
        <taxon>Dikarya</taxon>
        <taxon>Ascomycota</taxon>
        <taxon>Saccharomycotina</taxon>
        <taxon>Pichiomycetes</taxon>
        <taxon>Debaryomycetaceae</taxon>
        <taxon>Meyerozyma</taxon>
    </lineage>
</organism>
<evidence type="ECO:0000256" key="2">
    <source>
        <dbReference type="ARBA" id="ARBA00022490"/>
    </source>
</evidence>
<feature type="binding site" evidence="8">
    <location>
        <position position="211"/>
    </location>
    <ligand>
        <name>Zn(2+)</name>
        <dbReference type="ChEBI" id="CHEBI:29105"/>
        <label>4</label>
        <note>catalytic</note>
    </ligand>
</feature>
<dbReference type="InterPro" id="IPR036005">
    <property type="entry name" value="Creatinase/aminopeptidase-like"/>
</dbReference>
<dbReference type="eggNOG" id="KOG2738">
    <property type="taxonomic scope" value="Eukaryota"/>
</dbReference>
<accession>A5DM46</accession>
<dbReference type="GeneID" id="5125584"/>
<dbReference type="InterPro" id="IPR002467">
    <property type="entry name" value="Pept_M24A_MAP1"/>
</dbReference>